<protein>
    <submittedName>
        <fullName evidence="1">Uncharacterized protein</fullName>
    </submittedName>
</protein>
<gene>
    <name evidence="1" type="ORF">TCIL3000_7_4290</name>
</gene>
<dbReference type="AlphaFoldDB" id="G0UQF4"/>
<name>G0UQF4_TRYCI</name>
<dbReference type="VEuPathDB" id="TriTrypDB:TcIL3000_7_4290"/>
<sequence>MSFPLPKKYYLIVHDAIRKVLGKDAEISAFVTSRGKFQCDMLVNSTATDPDLALNRACRKSSSSVTEGKKECEVQNYVKDFAVRLQHYLGNCDITVCRQRVDIGFMDREVLRLALGAPRRAINNLQHPHEINAEPEWTPRNRLRISLGYDEDLFIGECDFKTSLQLD</sequence>
<reference evidence="1" key="1">
    <citation type="journal article" date="2012" name="Proc. Natl. Acad. Sci. U.S.A.">
        <title>Antigenic diversity is generated by distinct evolutionary mechanisms in African trypanosome species.</title>
        <authorList>
            <person name="Jackson A.P."/>
            <person name="Berry A."/>
            <person name="Aslett M."/>
            <person name="Allison H.C."/>
            <person name="Burton P."/>
            <person name="Vavrova-Anderson J."/>
            <person name="Brown R."/>
            <person name="Browne H."/>
            <person name="Corton N."/>
            <person name="Hauser H."/>
            <person name="Gamble J."/>
            <person name="Gilderthorp R."/>
            <person name="Marcello L."/>
            <person name="McQuillan J."/>
            <person name="Otto T.D."/>
            <person name="Quail M.A."/>
            <person name="Sanders M.J."/>
            <person name="van Tonder A."/>
            <person name="Ginger M.L."/>
            <person name="Field M.C."/>
            <person name="Barry J.D."/>
            <person name="Hertz-Fowler C."/>
            <person name="Berriman M."/>
        </authorList>
    </citation>
    <scope>NUCLEOTIDE SEQUENCE</scope>
    <source>
        <strain evidence="1">IL3000</strain>
    </source>
</reference>
<organism evidence="1">
    <name type="scientific">Trypanosoma congolense (strain IL3000)</name>
    <dbReference type="NCBI Taxonomy" id="1068625"/>
    <lineage>
        <taxon>Eukaryota</taxon>
        <taxon>Discoba</taxon>
        <taxon>Euglenozoa</taxon>
        <taxon>Kinetoplastea</taxon>
        <taxon>Metakinetoplastina</taxon>
        <taxon>Trypanosomatida</taxon>
        <taxon>Trypanosomatidae</taxon>
        <taxon>Trypanosoma</taxon>
        <taxon>Nannomonas</taxon>
    </lineage>
</organism>
<evidence type="ECO:0000313" key="1">
    <source>
        <dbReference type="EMBL" id="CCC91615.1"/>
    </source>
</evidence>
<accession>G0UQF4</accession>
<proteinExistence type="predicted"/>
<dbReference type="EMBL" id="HE575320">
    <property type="protein sequence ID" value="CCC91615.1"/>
    <property type="molecule type" value="Genomic_DNA"/>
</dbReference>